<feature type="chain" id="PRO_5047440973" evidence="1">
    <location>
        <begin position="22"/>
        <end position="707"/>
    </location>
</feature>
<proteinExistence type="predicted"/>
<feature type="signal peptide" evidence="1">
    <location>
        <begin position="1"/>
        <end position="21"/>
    </location>
</feature>
<keyword evidence="1" id="KW-0732">Signal</keyword>
<reference evidence="2 3" key="1">
    <citation type="journal article" date="2018" name="J. Allergy Clin. Immunol.">
        <title>High-quality assembly of Dermatophagoides pteronyssinus genome and transcriptome reveals a wide range of novel allergens.</title>
        <authorList>
            <person name="Liu X.Y."/>
            <person name="Yang K.Y."/>
            <person name="Wang M.Q."/>
            <person name="Kwok J.S."/>
            <person name="Zeng X."/>
            <person name="Yang Z."/>
            <person name="Xiao X.J."/>
            <person name="Lau C.P."/>
            <person name="Li Y."/>
            <person name="Huang Z.M."/>
            <person name="Ba J.G."/>
            <person name="Yim A.K."/>
            <person name="Ouyang C.Y."/>
            <person name="Ngai S.M."/>
            <person name="Chan T.F."/>
            <person name="Leung E.L."/>
            <person name="Liu L."/>
            <person name="Liu Z.G."/>
            <person name="Tsui S.K."/>
        </authorList>
    </citation>
    <scope>NUCLEOTIDE SEQUENCE [LARGE SCALE GENOMIC DNA]</scope>
    <source>
        <tissue evidence="2">Whole mite body</tissue>
    </source>
</reference>
<organism evidence="2 3">
    <name type="scientific">Dermatophagoides pteronyssinus</name>
    <name type="common">European house dust mite</name>
    <dbReference type="NCBI Taxonomy" id="6956"/>
    <lineage>
        <taxon>Eukaryota</taxon>
        <taxon>Metazoa</taxon>
        <taxon>Ecdysozoa</taxon>
        <taxon>Arthropoda</taxon>
        <taxon>Chelicerata</taxon>
        <taxon>Arachnida</taxon>
        <taxon>Acari</taxon>
        <taxon>Acariformes</taxon>
        <taxon>Sarcoptiformes</taxon>
        <taxon>Astigmata</taxon>
        <taxon>Psoroptidia</taxon>
        <taxon>Analgoidea</taxon>
        <taxon>Pyroglyphidae</taxon>
        <taxon>Dermatophagoidinae</taxon>
        <taxon>Dermatophagoides</taxon>
    </lineage>
</organism>
<reference evidence="2 3" key="2">
    <citation type="journal article" date="2022" name="Mol. Biol. Evol.">
        <title>Comparative Genomics Reveals Insights into the Divergent Evolution of Astigmatic Mites and Household Pest Adaptations.</title>
        <authorList>
            <person name="Xiong Q."/>
            <person name="Wan A.T."/>
            <person name="Liu X."/>
            <person name="Fung C.S."/>
            <person name="Xiao X."/>
            <person name="Malainual N."/>
            <person name="Hou J."/>
            <person name="Wang L."/>
            <person name="Wang M."/>
            <person name="Yang K.Y."/>
            <person name="Cui Y."/>
            <person name="Leung E.L."/>
            <person name="Nong W."/>
            <person name="Shin S.K."/>
            <person name="Au S.W."/>
            <person name="Jeong K.Y."/>
            <person name="Chew F.T."/>
            <person name="Hui J.H."/>
            <person name="Leung T.F."/>
            <person name="Tungtrongchitr A."/>
            <person name="Zhong N."/>
            <person name="Liu Z."/>
            <person name="Tsui S.K."/>
        </authorList>
    </citation>
    <scope>NUCLEOTIDE SEQUENCE [LARGE SCALE GENOMIC DNA]</scope>
    <source>
        <strain evidence="2">Derp</strain>
    </source>
</reference>
<keyword evidence="3" id="KW-1185">Reference proteome</keyword>
<evidence type="ECO:0000313" key="3">
    <source>
        <dbReference type="Proteomes" id="UP000887458"/>
    </source>
</evidence>
<sequence length="707" mass="82968">MHFKIFNVFCFICIMIDFIDCKHFLLNKRKSHCNDENLMKLDRNMLKIMTIGRWGRKFPTNIDEVRSYCRETSEMTKEAEKFANECFSIEIGNTAKLFLFGLKRMTRQMCQRRKNRRLSIMLSNAACRNRIVSNDPCLSIVTNQTKDLIPLNIGKDKINFIYYVQLLKCEQSYYGQQSCSKQDSLDMWIDLIRSVNEDSLNFACGDYNEHTDRCDTIGEPDFSRKNSSIKVDKPACISNNKSKCSMKYAQEIDLYASRIANVGKRGRFFPKNPIELEQFCSETKNMTNLMENYMKQCCERELGHVAKIYIYSIRKNTKLLCSKRSNKRTSMMTKLFTVAPCINQKIRDFQCLAKFKNQTKQMVHYGDDKEKIRRKKFINDLTCINDEQHREFAIDLLRSSRGDTHRFLCGEFDETSDKCDHQKKLNSSLFDPKMNMDSRLQSLVFIGLHLLESIGHNSNKPECNEKRMMKVDQDSIALNMFGSDRRYPVKREEVKKFCDDTGRHLDSLDKFTKQCYTSDVQNMAKIFVYSNKRTMKMYCGNSGGRRKLKRLQKLLTIAPCLNTYLHQDKCLTQFLSKIRNLIQYKMNGEKIYYTCWYVFILIQIIQFYFVDLMKCFDHHLSKLSCATAERLEEFTNLVQSLNGDMINVSCGEYTEQTDRCDHLKPLNQFKTDPNTTQRLLDPKLRSFFFTSIAMFESIGNGNSTNNF</sequence>
<gene>
    <name evidence="2" type="ORF">DERP_007049</name>
</gene>
<accession>A0ABQ8JU15</accession>
<comment type="caution">
    <text evidence="2">The sequence shown here is derived from an EMBL/GenBank/DDBJ whole genome shotgun (WGS) entry which is preliminary data.</text>
</comment>
<dbReference type="EMBL" id="NJHN03000012">
    <property type="protein sequence ID" value="KAH9426109.1"/>
    <property type="molecule type" value="Genomic_DNA"/>
</dbReference>
<dbReference type="Proteomes" id="UP000887458">
    <property type="component" value="Unassembled WGS sequence"/>
</dbReference>
<name>A0ABQ8JU15_DERPT</name>
<evidence type="ECO:0000256" key="1">
    <source>
        <dbReference type="SAM" id="SignalP"/>
    </source>
</evidence>
<protein>
    <submittedName>
        <fullName evidence="2">Uncharacterized protein</fullName>
    </submittedName>
</protein>
<dbReference type="PANTHER" id="PTHR33964">
    <property type="entry name" value="RE45066P-RELATED"/>
    <property type="match status" value="1"/>
</dbReference>
<dbReference type="PANTHER" id="PTHR33964:SF1">
    <property type="entry name" value="RE45066P"/>
    <property type="match status" value="1"/>
</dbReference>
<evidence type="ECO:0000313" key="2">
    <source>
        <dbReference type="EMBL" id="KAH9426109.1"/>
    </source>
</evidence>